<protein>
    <submittedName>
        <fullName evidence="3">Cmgc cdk crk7 protein kinase</fullName>
    </submittedName>
</protein>
<proteinExistence type="predicted"/>
<feature type="signal peptide" evidence="2">
    <location>
        <begin position="1"/>
        <end position="20"/>
    </location>
</feature>
<keyword evidence="4" id="KW-1185">Reference proteome</keyword>
<evidence type="ECO:0000313" key="3">
    <source>
        <dbReference type="EMBL" id="KMQ82255.1"/>
    </source>
</evidence>
<accession>A0A0J7MNT2</accession>
<dbReference type="Proteomes" id="UP000036403">
    <property type="component" value="Unassembled WGS sequence"/>
</dbReference>
<dbReference type="AlphaFoldDB" id="A0A0J7MNT2"/>
<dbReference type="PaxDb" id="67767-A0A0J7MNT2"/>
<organism evidence="3 4">
    <name type="scientific">Lasius niger</name>
    <name type="common">Black garden ant</name>
    <dbReference type="NCBI Taxonomy" id="67767"/>
    <lineage>
        <taxon>Eukaryota</taxon>
        <taxon>Metazoa</taxon>
        <taxon>Ecdysozoa</taxon>
        <taxon>Arthropoda</taxon>
        <taxon>Hexapoda</taxon>
        <taxon>Insecta</taxon>
        <taxon>Pterygota</taxon>
        <taxon>Neoptera</taxon>
        <taxon>Endopterygota</taxon>
        <taxon>Hymenoptera</taxon>
        <taxon>Apocrita</taxon>
        <taxon>Aculeata</taxon>
        <taxon>Formicoidea</taxon>
        <taxon>Formicidae</taxon>
        <taxon>Formicinae</taxon>
        <taxon>Lasius</taxon>
        <taxon>Lasius</taxon>
    </lineage>
</organism>
<sequence length="112" mass="12078">MVEKWGVMFSIVLIIIDAESESNLSNQSSSAICSDTDLVFHSIYYDENSGKFMILPEDTSNATNSNESLGNSCDIPADIALLVSPSPSFDPAEIIISTVPTPPDQPQHPSTM</sequence>
<evidence type="ECO:0000256" key="1">
    <source>
        <dbReference type="SAM" id="MobiDB-lite"/>
    </source>
</evidence>
<evidence type="ECO:0000313" key="4">
    <source>
        <dbReference type="Proteomes" id="UP000036403"/>
    </source>
</evidence>
<keyword evidence="2" id="KW-0732">Signal</keyword>
<dbReference type="GO" id="GO:0016301">
    <property type="term" value="F:kinase activity"/>
    <property type="evidence" value="ECO:0007669"/>
    <property type="project" value="UniProtKB-KW"/>
</dbReference>
<evidence type="ECO:0000256" key="2">
    <source>
        <dbReference type="SAM" id="SignalP"/>
    </source>
</evidence>
<keyword evidence="3" id="KW-0808">Transferase</keyword>
<name>A0A0J7MNT2_LASNI</name>
<comment type="caution">
    <text evidence="3">The sequence shown here is derived from an EMBL/GenBank/DDBJ whole genome shotgun (WGS) entry which is preliminary data.</text>
</comment>
<gene>
    <name evidence="3" type="ORF">RF55_23635</name>
</gene>
<feature type="chain" id="PRO_5005291337" evidence="2">
    <location>
        <begin position="21"/>
        <end position="112"/>
    </location>
</feature>
<feature type="region of interest" description="Disordered" evidence="1">
    <location>
        <begin position="93"/>
        <end position="112"/>
    </location>
</feature>
<keyword evidence="3" id="KW-0418">Kinase</keyword>
<dbReference type="EMBL" id="LBMM01026971">
    <property type="protein sequence ID" value="KMQ82255.1"/>
    <property type="molecule type" value="Genomic_DNA"/>
</dbReference>
<reference evidence="3 4" key="1">
    <citation type="submission" date="2015-04" db="EMBL/GenBank/DDBJ databases">
        <title>Lasius niger genome sequencing.</title>
        <authorList>
            <person name="Konorov E.A."/>
            <person name="Nikitin M.A."/>
            <person name="Kirill M.V."/>
            <person name="Chang P."/>
        </authorList>
    </citation>
    <scope>NUCLEOTIDE SEQUENCE [LARGE SCALE GENOMIC DNA]</scope>
    <source>
        <tissue evidence="3">Whole</tissue>
    </source>
</reference>